<dbReference type="InterPro" id="IPR036390">
    <property type="entry name" value="WH_DNA-bd_sf"/>
</dbReference>
<dbReference type="OrthoDB" id="7618373at2"/>
<organism evidence="6 7">
    <name type="scientific">Celeribacter persicus</name>
    <dbReference type="NCBI Taxonomy" id="1651082"/>
    <lineage>
        <taxon>Bacteria</taxon>
        <taxon>Pseudomonadati</taxon>
        <taxon>Pseudomonadota</taxon>
        <taxon>Alphaproteobacteria</taxon>
        <taxon>Rhodobacterales</taxon>
        <taxon>Roseobacteraceae</taxon>
        <taxon>Celeribacter</taxon>
    </lineage>
</organism>
<evidence type="ECO:0000256" key="2">
    <source>
        <dbReference type="ARBA" id="ARBA00023125"/>
    </source>
</evidence>
<feature type="domain" description="HTH gntR-type" evidence="5">
    <location>
        <begin position="9"/>
        <end position="76"/>
    </location>
</feature>
<evidence type="ECO:0000256" key="1">
    <source>
        <dbReference type="ARBA" id="ARBA00023015"/>
    </source>
</evidence>
<dbReference type="Pfam" id="PF07729">
    <property type="entry name" value="FCD"/>
    <property type="match status" value="1"/>
</dbReference>
<dbReference type="Gene3D" id="1.10.10.10">
    <property type="entry name" value="Winged helix-like DNA-binding domain superfamily/Winged helix DNA-binding domain"/>
    <property type="match status" value="1"/>
</dbReference>
<dbReference type="InterPro" id="IPR036388">
    <property type="entry name" value="WH-like_DNA-bd_sf"/>
</dbReference>
<dbReference type="RefSeq" id="WP_107815293.1">
    <property type="nucleotide sequence ID" value="NZ_QAOH01000002.1"/>
</dbReference>
<accession>A0A2T5HUQ5</accession>
<feature type="region of interest" description="Disordered" evidence="4">
    <location>
        <begin position="217"/>
        <end position="240"/>
    </location>
</feature>
<keyword evidence="1" id="KW-0805">Transcription regulation</keyword>
<dbReference type="PROSITE" id="PS50949">
    <property type="entry name" value="HTH_GNTR"/>
    <property type="match status" value="1"/>
</dbReference>
<evidence type="ECO:0000313" key="6">
    <source>
        <dbReference type="EMBL" id="PTQ75319.1"/>
    </source>
</evidence>
<dbReference type="GO" id="GO:0003700">
    <property type="term" value="F:DNA-binding transcription factor activity"/>
    <property type="evidence" value="ECO:0007669"/>
    <property type="project" value="InterPro"/>
</dbReference>
<dbReference type="PANTHER" id="PTHR43537">
    <property type="entry name" value="TRANSCRIPTIONAL REGULATOR, GNTR FAMILY"/>
    <property type="match status" value="1"/>
</dbReference>
<dbReference type="GO" id="GO:0003677">
    <property type="term" value="F:DNA binding"/>
    <property type="evidence" value="ECO:0007669"/>
    <property type="project" value="UniProtKB-KW"/>
</dbReference>
<dbReference type="Gene3D" id="1.20.120.530">
    <property type="entry name" value="GntR ligand-binding domain-like"/>
    <property type="match status" value="1"/>
</dbReference>
<evidence type="ECO:0000256" key="4">
    <source>
        <dbReference type="SAM" id="MobiDB-lite"/>
    </source>
</evidence>
<dbReference type="InterPro" id="IPR000524">
    <property type="entry name" value="Tscrpt_reg_HTH_GntR"/>
</dbReference>
<evidence type="ECO:0000256" key="3">
    <source>
        <dbReference type="ARBA" id="ARBA00023163"/>
    </source>
</evidence>
<dbReference type="InterPro" id="IPR011711">
    <property type="entry name" value="GntR_C"/>
</dbReference>
<feature type="compositionally biased region" description="Basic and acidic residues" evidence="4">
    <location>
        <begin position="217"/>
        <end position="226"/>
    </location>
</feature>
<dbReference type="CDD" id="cd07377">
    <property type="entry name" value="WHTH_GntR"/>
    <property type="match status" value="1"/>
</dbReference>
<evidence type="ECO:0000259" key="5">
    <source>
        <dbReference type="PROSITE" id="PS50949"/>
    </source>
</evidence>
<dbReference type="SMART" id="SM00345">
    <property type="entry name" value="HTH_GNTR"/>
    <property type="match status" value="1"/>
</dbReference>
<evidence type="ECO:0000313" key="7">
    <source>
        <dbReference type="Proteomes" id="UP000244077"/>
    </source>
</evidence>
<dbReference type="PRINTS" id="PR00035">
    <property type="entry name" value="HTHGNTR"/>
</dbReference>
<dbReference type="SUPFAM" id="SSF48008">
    <property type="entry name" value="GntR ligand-binding domain-like"/>
    <property type="match status" value="1"/>
</dbReference>
<dbReference type="InterPro" id="IPR008920">
    <property type="entry name" value="TF_FadR/GntR_C"/>
</dbReference>
<dbReference type="Pfam" id="PF00392">
    <property type="entry name" value="GntR"/>
    <property type="match status" value="1"/>
</dbReference>
<dbReference type="EMBL" id="QAOH01000002">
    <property type="protein sequence ID" value="PTQ75319.1"/>
    <property type="molecule type" value="Genomic_DNA"/>
</dbReference>
<keyword evidence="2" id="KW-0238">DNA-binding</keyword>
<keyword evidence="7" id="KW-1185">Reference proteome</keyword>
<dbReference type="AlphaFoldDB" id="A0A2T5HUQ5"/>
<dbReference type="Proteomes" id="UP000244077">
    <property type="component" value="Unassembled WGS sequence"/>
</dbReference>
<reference evidence="6 7" key="1">
    <citation type="submission" date="2018-04" db="EMBL/GenBank/DDBJ databases">
        <title>Genomic Encyclopedia of Archaeal and Bacterial Type Strains, Phase II (KMG-II): from individual species to whole genera.</title>
        <authorList>
            <person name="Goeker M."/>
        </authorList>
    </citation>
    <scope>NUCLEOTIDE SEQUENCE [LARGE SCALE GENOMIC DNA]</scope>
    <source>
        <strain evidence="6 7">DSM 100434</strain>
    </source>
</reference>
<protein>
    <submittedName>
        <fullName evidence="6">GntR family transcriptional regulator</fullName>
    </submittedName>
</protein>
<sequence length="240" mass="26975">MPRRSRTSSPLADRVYDGLLDDLTSRRRGAGDRLVEAEIAREMDVSRTPVREALSRLENDGLITGTRPGGYAIITPSIDDIREIFDIRRALEPMAFASVVRGGDASGDIAITEALATLRQARTMPEAIHANIGFRGFWIERIANRRLRETLRRFDMQVQIVRAATLYTEEARTTARDGAARLAQTYLDRDAEAAETAMRAFVEDAFRYFERADAENLLHTRTEDRPVPGPNQPKQQSAND</sequence>
<dbReference type="SUPFAM" id="SSF46785">
    <property type="entry name" value="Winged helix' DNA-binding domain"/>
    <property type="match status" value="1"/>
</dbReference>
<dbReference type="SMART" id="SM00895">
    <property type="entry name" value="FCD"/>
    <property type="match status" value="1"/>
</dbReference>
<name>A0A2T5HUQ5_9RHOB</name>
<proteinExistence type="predicted"/>
<gene>
    <name evidence="6" type="ORF">C8N42_102239</name>
</gene>
<keyword evidence="3" id="KW-0804">Transcription</keyword>
<comment type="caution">
    <text evidence="6">The sequence shown here is derived from an EMBL/GenBank/DDBJ whole genome shotgun (WGS) entry which is preliminary data.</text>
</comment>
<dbReference type="PANTHER" id="PTHR43537:SF24">
    <property type="entry name" value="GLUCONATE OPERON TRANSCRIPTIONAL REPRESSOR"/>
    <property type="match status" value="1"/>
</dbReference>